<dbReference type="EMBL" id="CAJOBI010336219">
    <property type="protein sequence ID" value="CAF5206218.1"/>
    <property type="molecule type" value="Genomic_DNA"/>
</dbReference>
<proteinExistence type="predicted"/>
<organism evidence="1 3">
    <name type="scientific">Rotaria magnacalcarata</name>
    <dbReference type="NCBI Taxonomy" id="392030"/>
    <lineage>
        <taxon>Eukaryota</taxon>
        <taxon>Metazoa</taxon>
        <taxon>Spiralia</taxon>
        <taxon>Gnathifera</taxon>
        <taxon>Rotifera</taxon>
        <taxon>Eurotatoria</taxon>
        <taxon>Bdelloidea</taxon>
        <taxon>Philodinida</taxon>
        <taxon>Philodinidae</taxon>
        <taxon>Rotaria</taxon>
    </lineage>
</organism>
<evidence type="ECO:0000313" key="2">
    <source>
        <dbReference type="EMBL" id="CAF5206218.1"/>
    </source>
</evidence>
<dbReference type="Proteomes" id="UP000681967">
    <property type="component" value="Unassembled WGS sequence"/>
</dbReference>
<sequence>VEDCKSLTIPIMQLITSPMLTEELSKFNYKRVFDPTDEPMLDSTININCPIAKRVCHHEIRSHESMCDI</sequence>
<name>A0A8S3FSM1_9BILA</name>
<reference evidence="1" key="1">
    <citation type="submission" date="2021-02" db="EMBL/GenBank/DDBJ databases">
        <authorList>
            <person name="Nowell W R."/>
        </authorList>
    </citation>
    <scope>NUCLEOTIDE SEQUENCE</scope>
</reference>
<evidence type="ECO:0000313" key="1">
    <source>
        <dbReference type="EMBL" id="CAF5132235.1"/>
    </source>
</evidence>
<protein>
    <submittedName>
        <fullName evidence="1">Uncharacterized protein</fullName>
    </submittedName>
</protein>
<evidence type="ECO:0000313" key="3">
    <source>
        <dbReference type="Proteomes" id="UP000681967"/>
    </source>
</evidence>
<dbReference type="AlphaFoldDB" id="A0A8S3FSM1"/>
<comment type="caution">
    <text evidence="1">The sequence shown here is derived from an EMBL/GenBank/DDBJ whole genome shotgun (WGS) entry which is preliminary data.</text>
</comment>
<dbReference type="EMBL" id="CAJOBH010248474">
    <property type="protein sequence ID" value="CAF5132235.1"/>
    <property type="molecule type" value="Genomic_DNA"/>
</dbReference>
<accession>A0A8S3FSM1</accession>
<dbReference type="Proteomes" id="UP000676336">
    <property type="component" value="Unassembled WGS sequence"/>
</dbReference>
<feature type="non-terminal residue" evidence="1">
    <location>
        <position position="1"/>
    </location>
</feature>
<gene>
    <name evidence="1" type="ORF">BYL167_LOCUS68708</name>
    <name evidence="2" type="ORF">SMN809_LOCUS76980</name>
</gene>